<keyword evidence="2" id="KW-0690">Ribosome biogenesis</keyword>
<dbReference type="Pfam" id="PF04900">
    <property type="entry name" value="Fcf1"/>
    <property type="match status" value="1"/>
</dbReference>
<keyword evidence="3" id="KW-0698">rRNA processing</keyword>
<comment type="similarity">
    <text evidence="5">Belongs to the UTP23/FCF1 family. FCF1 subfamily.</text>
</comment>
<evidence type="ECO:0000313" key="7">
    <source>
        <dbReference type="EMBL" id="CAD8623662.1"/>
    </source>
</evidence>
<evidence type="ECO:0000256" key="5">
    <source>
        <dbReference type="ARBA" id="ARBA00024026"/>
    </source>
</evidence>
<sequence length="147" mass="17485">MKIKNFYNFKNDQNIKPPFLVLIDTNFIYFTLKNKIDLFEGLLNCLCALYIPVVSRCVIMELEKLGVRFRLALKCIRDDRIIKLECNHPPNIVYADDCIYNTAKNFKCFIIATCDKDLKRRIRNLLKRPVISIKKKKFYIESENQIR</sequence>
<dbReference type="InterPro" id="IPR002716">
    <property type="entry name" value="PIN_dom"/>
</dbReference>
<feature type="domain" description="PIN" evidence="6">
    <location>
        <begin position="19"/>
        <end position="120"/>
    </location>
</feature>
<evidence type="ECO:0000256" key="1">
    <source>
        <dbReference type="ARBA" id="ARBA00004604"/>
    </source>
</evidence>
<evidence type="ECO:0000259" key="6">
    <source>
        <dbReference type="SMART" id="SM00670"/>
    </source>
</evidence>
<comment type="subcellular location">
    <subcellularLocation>
        <location evidence="1">Nucleus</location>
        <location evidence="1">Nucleolus</location>
    </subcellularLocation>
</comment>
<name>A0A7S0LV95_9CRYP</name>
<organism evidence="7">
    <name type="scientific">Cryptomonas curvata</name>
    <dbReference type="NCBI Taxonomy" id="233186"/>
    <lineage>
        <taxon>Eukaryota</taxon>
        <taxon>Cryptophyceae</taxon>
        <taxon>Cryptomonadales</taxon>
        <taxon>Cryptomonadaceae</taxon>
        <taxon>Cryptomonas</taxon>
    </lineage>
</organism>
<dbReference type="GO" id="GO:0032040">
    <property type="term" value="C:small-subunit processome"/>
    <property type="evidence" value="ECO:0007669"/>
    <property type="project" value="InterPro"/>
</dbReference>
<dbReference type="InterPro" id="IPR006984">
    <property type="entry name" value="Fcf1/UTP23"/>
</dbReference>
<protein>
    <recommendedName>
        <fullName evidence="6">PIN domain-containing protein</fullName>
    </recommendedName>
</protein>
<gene>
    <name evidence="7" type="ORF">CCUR1050_LOCUS1337</name>
</gene>
<dbReference type="SMART" id="SM00670">
    <property type="entry name" value="PINc"/>
    <property type="match status" value="1"/>
</dbReference>
<accession>A0A7S0LV95</accession>
<evidence type="ECO:0000256" key="4">
    <source>
        <dbReference type="ARBA" id="ARBA00023242"/>
    </source>
</evidence>
<dbReference type="PANTHER" id="PTHR12416">
    <property type="entry name" value="RRNA-PROCESSING PROTEIN UTP23 HOMOLOG"/>
    <property type="match status" value="1"/>
</dbReference>
<dbReference type="InterPro" id="IPR037503">
    <property type="entry name" value="Fcf1_PIN"/>
</dbReference>
<evidence type="ECO:0000256" key="3">
    <source>
        <dbReference type="ARBA" id="ARBA00022552"/>
    </source>
</evidence>
<dbReference type="CDD" id="cd09864">
    <property type="entry name" value="PIN_Fcf1-like"/>
    <property type="match status" value="1"/>
</dbReference>
<dbReference type="SUPFAM" id="SSF88723">
    <property type="entry name" value="PIN domain-like"/>
    <property type="match status" value="1"/>
</dbReference>
<proteinExistence type="inferred from homology"/>
<dbReference type="EMBL" id="HBEZ01002278">
    <property type="protein sequence ID" value="CAD8623662.1"/>
    <property type="molecule type" value="Transcribed_RNA"/>
</dbReference>
<dbReference type="Gene3D" id="3.40.50.1010">
    <property type="entry name" value="5'-nuclease"/>
    <property type="match status" value="1"/>
</dbReference>
<keyword evidence="4" id="KW-0539">Nucleus</keyword>
<reference evidence="7" key="1">
    <citation type="submission" date="2021-01" db="EMBL/GenBank/DDBJ databases">
        <authorList>
            <person name="Corre E."/>
            <person name="Pelletier E."/>
            <person name="Niang G."/>
            <person name="Scheremetjew M."/>
            <person name="Finn R."/>
            <person name="Kale V."/>
            <person name="Holt S."/>
            <person name="Cochrane G."/>
            <person name="Meng A."/>
            <person name="Brown T."/>
            <person name="Cohen L."/>
        </authorList>
    </citation>
    <scope>NUCLEOTIDE SEQUENCE</scope>
    <source>
        <strain evidence="7">CCAP979/52</strain>
    </source>
</reference>
<evidence type="ECO:0000256" key="2">
    <source>
        <dbReference type="ARBA" id="ARBA00022517"/>
    </source>
</evidence>
<dbReference type="AlphaFoldDB" id="A0A7S0LV95"/>
<dbReference type="GO" id="GO:0006364">
    <property type="term" value="P:rRNA processing"/>
    <property type="evidence" value="ECO:0007669"/>
    <property type="project" value="UniProtKB-KW"/>
</dbReference>
<dbReference type="InterPro" id="IPR029060">
    <property type="entry name" value="PIN-like_dom_sf"/>
</dbReference>